<sequence length="118" mass="13276">MEETLRLILEKLNSMDSDIKEIKSDVNGLKSDVNGLKSDVNGLKSDVNGLKSDVNGLKSDVRSLEKHVLIIENKQSEDSKALYDGYRQALENTLEIKKDIKAIKEILDVHEVKLLKVK</sequence>
<organism evidence="1 2">
    <name type="scientific">Ruminiclostridium hungatei</name>
    <name type="common">Clostridium hungatei</name>
    <dbReference type="NCBI Taxonomy" id="48256"/>
    <lineage>
        <taxon>Bacteria</taxon>
        <taxon>Bacillati</taxon>
        <taxon>Bacillota</taxon>
        <taxon>Clostridia</taxon>
        <taxon>Eubacteriales</taxon>
        <taxon>Oscillospiraceae</taxon>
        <taxon>Ruminiclostridium</taxon>
    </lineage>
</organism>
<dbReference type="SUPFAM" id="SSF58100">
    <property type="entry name" value="Bacterial hemolysins"/>
    <property type="match status" value="1"/>
</dbReference>
<protein>
    <submittedName>
        <fullName evidence="1">Uncharacterized protein</fullName>
    </submittedName>
</protein>
<reference evidence="1 2" key="1">
    <citation type="submission" date="2017-03" db="EMBL/GenBank/DDBJ databases">
        <title>Genome sequence of Clostridium hungatei DSM 14427.</title>
        <authorList>
            <person name="Poehlein A."/>
            <person name="Daniel R."/>
        </authorList>
    </citation>
    <scope>NUCLEOTIDE SEQUENCE [LARGE SCALE GENOMIC DNA]</scope>
    <source>
        <strain evidence="1 2">DSM 14427</strain>
    </source>
</reference>
<dbReference type="AlphaFoldDB" id="A0A1V4SJV7"/>
<comment type="caution">
    <text evidence="1">The sequence shown here is derived from an EMBL/GenBank/DDBJ whole genome shotgun (WGS) entry which is preliminary data.</text>
</comment>
<gene>
    <name evidence="1" type="ORF">CLHUN_26680</name>
</gene>
<dbReference type="Gene3D" id="1.20.5.190">
    <property type="match status" value="2"/>
</dbReference>
<dbReference type="OrthoDB" id="1707934at2"/>
<evidence type="ECO:0000313" key="2">
    <source>
        <dbReference type="Proteomes" id="UP000191554"/>
    </source>
</evidence>
<dbReference type="STRING" id="48256.CLHUN_26680"/>
<proteinExistence type="predicted"/>
<evidence type="ECO:0000313" key="1">
    <source>
        <dbReference type="EMBL" id="OPX43521.1"/>
    </source>
</evidence>
<keyword evidence="2" id="KW-1185">Reference proteome</keyword>
<dbReference type="Proteomes" id="UP000191554">
    <property type="component" value="Unassembled WGS sequence"/>
</dbReference>
<dbReference type="RefSeq" id="WP_080065123.1">
    <property type="nucleotide sequence ID" value="NZ_MZGX01000017.1"/>
</dbReference>
<dbReference type="EMBL" id="MZGX01000017">
    <property type="protein sequence ID" value="OPX43521.1"/>
    <property type="molecule type" value="Genomic_DNA"/>
</dbReference>
<accession>A0A1V4SJV7</accession>
<name>A0A1V4SJV7_RUMHU</name>